<dbReference type="Pfam" id="PF12843">
    <property type="entry name" value="QSregVF_b"/>
    <property type="match status" value="1"/>
</dbReference>
<evidence type="ECO:0008006" key="3">
    <source>
        <dbReference type="Google" id="ProtNLM"/>
    </source>
</evidence>
<dbReference type="RefSeq" id="WP_168837892.1">
    <property type="nucleotide sequence ID" value="NZ_JABAIK010000030.1"/>
</dbReference>
<dbReference type="AlphaFoldDB" id="A0A7X8TUY9"/>
<dbReference type="EMBL" id="JABAIK010000030">
    <property type="protein sequence ID" value="NLS14818.1"/>
    <property type="molecule type" value="Genomic_DNA"/>
</dbReference>
<dbReference type="InterPro" id="IPR024530">
    <property type="entry name" value="QSregVF_b"/>
</dbReference>
<organism evidence="1 2">
    <name type="scientific">Vibrio agarilyticus</name>
    <dbReference type="NCBI Taxonomy" id="2726741"/>
    <lineage>
        <taxon>Bacteria</taxon>
        <taxon>Pseudomonadati</taxon>
        <taxon>Pseudomonadota</taxon>
        <taxon>Gammaproteobacteria</taxon>
        <taxon>Vibrionales</taxon>
        <taxon>Vibrionaceae</taxon>
        <taxon>Vibrio</taxon>
    </lineage>
</organism>
<proteinExistence type="predicted"/>
<gene>
    <name evidence="1" type="ORF">HGP28_18325</name>
</gene>
<comment type="caution">
    <text evidence="1">The sequence shown here is derived from an EMBL/GenBank/DDBJ whole genome shotgun (WGS) entry which is preliminary data.</text>
</comment>
<evidence type="ECO:0000313" key="1">
    <source>
        <dbReference type="EMBL" id="NLS14818.1"/>
    </source>
</evidence>
<dbReference type="Proteomes" id="UP000535589">
    <property type="component" value="Unassembled WGS sequence"/>
</dbReference>
<reference evidence="1 2" key="1">
    <citation type="submission" date="2020-04" db="EMBL/GenBank/DDBJ databases">
        <title>Vibrio sp. SM6, a novel species isolated from seawater.</title>
        <authorList>
            <person name="Wang X."/>
        </authorList>
    </citation>
    <scope>NUCLEOTIDE SEQUENCE [LARGE SCALE GENOMIC DNA]</scope>
    <source>
        <strain evidence="1 2">SM6</strain>
    </source>
</reference>
<sequence>MLDKANLVKLARTPMPFGKYQGRMLIDLPEEYLLWFANKTQFPEGELGDLMQLCLALKIEGLDSLVKPLKRDATLGDD</sequence>
<keyword evidence="2" id="KW-1185">Reference proteome</keyword>
<protein>
    <recommendedName>
        <fullName evidence="3">Cytoplasmic protein</fullName>
    </recommendedName>
</protein>
<accession>A0A7X8TUY9</accession>
<name>A0A7X8TUY9_9VIBR</name>
<evidence type="ECO:0000313" key="2">
    <source>
        <dbReference type="Proteomes" id="UP000535589"/>
    </source>
</evidence>